<evidence type="ECO:0000259" key="2">
    <source>
        <dbReference type="Pfam" id="PF09835"/>
    </source>
</evidence>
<accession>A0A2T0X3E1</accession>
<keyword evidence="1" id="KW-0472">Membrane</keyword>
<evidence type="ECO:0000313" key="3">
    <source>
        <dbReference type="EMBL" id="PRY93425.1"/>
    </source>
</evidence>
<keyword evidence="1" id="KW-0812">Transmembrane</keyword>
<gene>
    <name evidence="3" type="ORF">BCF33_2293</name>
</gene>
<dbReference type="PANTHER" id="PTHR40547:SF1">
    <property type="entry name" value="SLL0298 PROTEIN"/>
    <property type="match status" value="1"/>
</dbReference>
<dbReference type="RefSeq" id="WP_106161020.1">
    <property type="nucleotide sequence ID" value="NZ_PVTT01000002.1"/>
</dbReference>
<dbReference type="Proteomes" id="UP000238801">
    <property type="component" value="Unassembled WGS sequence"/>
</dbReference>
<reference evidence="3 4" key="1">
    <citation type="submission" date="2018-03" db="EMBL/GenBank/DDBJ databases">
        <title>Genomic Encyclopedia of Archaeal and Bacterial Type Strains, Phase II (KMG-II): from individual species to whole genera.</title>
        <authorList>
            <person name="Goeker M."/>
        </authorList>
    </citation>
    <scope>NUCLEOTIDE SEQUENCE [LARGE SCALE GENOMIC DNA]</scope>
    <source>
        <strain evidence="3 4">DSM 29318</strain>
    </source>
</reference>
<evidence type="ECO:0000256" key="1">
    <source>
        <dbReference type="SAM" id="Phobius"/>
    </source>
</evidence>
<sequence length="209" mass="23057">MFRRRNPRSYARTAAEAVWPRGGWARAITYMKHRLRRLPDPPERIARGVMAGVIVCFTPLFGLHFVLAALLAKLLRGNIPAAILGTFFGNPLTYVPIAYVALETGHLILRSRPGAEPHGALREAFEAAGSDLWTNVRSVFAGGHAQWDGLVQFWGDVFFPWLVGGMAPGIACGIACYYVTLPTVAAYQKARRARLSRKVAKLAAKRMPE</sequence>
<dbReference type="PANTHER" id="PTHR40547">
    <property type="entry name" value="SLL0298 PROTEIN"/>
    <property type="match status" value="1"/>
</dbReference>
<dbReference type="InterPro" id="IPR018639">
    <property type="entry name" value="DUF2062"/>
</dbReference>
<feature type="domain" description="DUF2062" evidence="2">
    <location>
        <begin position="26"/>
        <end position="192"/>
    </location>
</feature>
<dbReference type="Pfam" id="PF09835">
    <property type="entry name" value="DUF2062"/>
    <property type="match status" value="1"/>
</dbReference>
<protein>
    <recommendedName>
        <fullName evidence="2">DUF2062 domain-containing protein</fullName>
    </recommendedName>
</protein>
<dbReference type="OrthoDB" id="7360463at2"/>
<dbReference type="AlphaFoldDB" id="A0A2T0X3E1"/>
<keyword evidence="1" id="KW-1133">Transmembrane helix</keyword>
<feature type="transmembrane region" description="Helical" evidence="1">
    <location>
        <begin position="45"/>
        <end position="72"/>
    </location>
</feature>
<name>A0A2T0X3E1_9RHOB</name>
<evidence type="ECO:0000313" key="4">
    <source>
        <dbReference type="Proteomes" id="UP000238801"/>
    </source>
</evidence>
<keyword evidence="4" id="KW-1185">Reference proteome</keyword>
<dbReference type="EMBL" id="PVTT01000002">
    <property type="protein sequence ID" value="PRY93425.1"/>
    <property type="molecule type" value="Genomic_DNA"/>
</dbReference>
<comment type="caution">
    <text evidence="3">The sequence shown here is derived from an EMBL/GenBank/DDBJ whole genome shotgun (WGS) entry which is preliminary data.</text>
</comment>
<feature type="transmembrane region" description="Helical" evidence="1">
    <location>
        <begin position="158"/>
        <end position="187"/>
    </location>
</feature>
<proteinExistence type="predicted"/>
<organism evidence="3 4">
    <name type="scientific">Hasllibacter halocynthiae</name>
    <dbReference type="NCBI Taxonomy" id="595589"/>
    <lineage>
        <taxon>Bacteria</taxon>
        <taxon>Pseudomonadati</taxon>
        <taxon>Pseudomonadota</taxon>
        <taxon>Alphaproteobacteria</taxon>
        <taxon>Rhodobacterales</taxon>
        <taxon>Roseobacteraceae</taxon>
        <taxon>Hasllibacter</taxon>
    </lineage>
</organism>
<feature type="transmembrane region" description="Helical" evidence="1">
    <location>
        <begin position="79"/>
        <end position="102"/>
    </location>
</feature>